<gene>
    <name evidence="2" type="ORF">ETAA8_06600</name>
</gene>
<dbReference type="Proteomes" id="UP000315017">
    <property type="component" value="Chromosome"/>
</dbReference>
<dbReference type="RefSeq" id="WP_145084780.1">
    <property type="nucleotide sequence ID" value="NZ_CP036274.1"/>
</dbReference>
<dbReference type="EMBL" id="CP036274">
    <property type="protein sequence ID" value="QDU25590.1"/>
    <property type="molecule type" value="Genomic_DNA"/>
</dbReference>
<keyword evidence="3" id="KW-1185">Reference proteome</keyword>
<name>A0A517Y5V0_9BACT</name>
<proteinExistence type="predicted"/>
<dbReference type="OrthoDB" id="271514at2"/>
<feature type="compositionally biased region" description="Acidic residues" evidence="1">
    <location>
        <begin position="389"/>
        <end position="401"/>
    </location>
</feature>
<reference evidence="2 3" key="1">
    <citation type="submission" date="2019-02" db="EMBL/GenBank/DDBJ databases">
        <title>Deep-cultivation of Planctomycetes and their phenomic and genomic characterization uncovers novel biology.</title>
        <authorList>
            <person name="Wiegand S."/>
            <person name="Jogler M."/>
            <person name="Boedeker C."/>
            <person name="Pinto D."/>
            <person name="Vollmers J."/>
            <person name="Rivas-Marin E."/>
            <person name="Kohn T."/>
            <person name="Peeters S.H."/>
            <person name="Heuer A."/>
            <person name="Rast P."/>
            <person name="Oberbeckmann S."/>
            <person name="Bunk B."/>
            <person name="Jeske O."/>
            <person name="Meyerdierks A."/>
            <person name="Storesund J.E."/>
            <person name="Kallscheuer N."/>
            <person name="Luecker S."/>
            <person name="Lage O.M."/>
            <person name="Pohl T."/>
            <person name="Merkel B.J."/>
            <person name="Hornburger P."/>
            <person name="Mueller R.-W."/>
            <person name="Bruemmer F."/>
            <person name="Labrenz M."/>
            <person name="Spormann A.M."/>
            <person name="Op den Camp H."/>
            <person name="Overmann J."/>
            <person name="Amann R."/>
            <person name="Jetten M.S.M."/>
            <person name="Mascher T."/>
            <person name="Medema M.H."/>
            <person name="Devos D.P."/>
            <person name="Kaster A.-K."/>
            <person name="Ovreas L."/>
            <person name="Rohde M."/>
            <person name="Galperin M.Y."/>
            <person name="Jogler C."/>
        </authorList>
    </citation>
    <scope>NUCLEOTIDE SEQUENCE [LARGE SCALE GENOMIC DNA]</scope>
    <source>
        <strain evidence="2 3">ETA_A8</strain>
    </source>
</reference>
<accession>A0A517Y5V0</accession>
<dbReference type="AlphaFoldDB" id="A0A517Y5V0"/>
<sequence length="567" mass="62206">MSDYYIVYNGIKLLGTLTKIHDLTPIRDDSDTDQLHSKFVVSSECVVNIAVLTAQVKMHGVTGGNAAGANAASVLKAVRHMLSEDRKPFQLVMDGTIYLESSERLDANNGPKVRELKIAQVSPGSIKILFTVEVCRIECGKSTGPVNNRWTVTDDINEQWQVTRHWRGKLRVANGVDNPQNYRHLCVPVLARGFRRARMNFTTEPDGLCLGWEVTDVQLMGDAPPSGALVLSGNHTESMDMAGAFSIGNISVRLDGPPNADKQELLAKCMQIINGKIQVEKFNFENAFIFRELVITDHLGTSTVEARATVQRALSAASSASGSPLKLGNVVLDTFGKPIEMPNYDRTRMAAPPLHCASIIGLFKSQLQSACGGSHAVPQISDVSRDDTSPGEDDSDTEVTETTDTVPFEINSPGYSSEHESAMYLFSKVEAIYEYDEGYIFTPYSEALPDTGNTIAAIKVAGRTCRRIINLSVERVGKEPDLWEPKTYKDSHGITHYLKTFRPNFRPPQMTGDGKQIFTVDCQYVFVLSRAPTVSEFRAPALPWDTLPAISIPPSSFISPEGEKGIA</sequence>
<organism evidence="2 3">
    <name type="scientific">Anatilimnocola aggregata</name>
    <dbReference type="NCBI Taxonomy" id="2528021"/>
    <lineage>
        <taxon>Bacteria</taxon>
        <taxon>Pseudomonadati</taxon>
        <taxon>Planctomycetota</taxon>
        <taxon>Planctomycetia</taxon>
        <taxon>Pirellulales</taxon>
        <taxon>Pirellulaceae</taxon>
        <taxon>Anatilimnocola</taxon>
    </lineage>
</organism>
<evidence type="ECO:0000256" key="1">
    <source>
        <dbReference type="SAM" id="MobiDB-lite"/>
    </source>
</evidence>
<dbReference type="KEGG" id="aagg:ETAA8_06600"/>
<evidence type="ECO:0000313" key="3">
    <source>
        <dbReference type="Proteomes" id="UP000315017"/>
    </source>
</evidence>
<protein>
    <submittedName>
        <fullName evidence="2">Uncharacterized protein</fullName>
    </submittedName>
</protein>
<feature type="region of interest" description="Disordered" evidence="1">
    <location>
        <begin position="375"/>
        <end position="414"/>
    </location>
</feature>
<evidence type="ECO:0000313" key="2">
    <source>
        <dbReference type="EMBL" id="QDU25590.1"/>
    </source>
</evidence>